<dbReference type="AlphaFoldDB" id="A0A5B7C520"/>
<accession>A0A5B7C520</accession>
<dbReference type="PANTHER" id="PTHR37265:SF5">
    <property type="entry name" value="OS01G0195300 PROTEIN"/>
    <property type="match status" value="1"/>
</dbReference>
<feature type="region of interest" description="Disordered" evidence="1">
    <location>
        <begin position="1"/>
        <end position="36"/>
    </location>
</feature>
<gene>
    <name evidence="2" type="ORF">Din_045409</name>
</gene>
<dbReference type="PANTHER" id="PTHR37265">
    <property type="entry name" value="OS01G0195300 PROTEIN"/>
    <property type="match status" value="1"/>
</dbReference>
<protein>
    <submittedName>
        <fullName evidence="2">Uncharacterized protein</fullName>
    </submittedName>
</protein>
<proteinExistence type="predicted"/>
<reference evidence="2" key="1">
    <citation type="submission" date="2019-08" db="EMBL/GenBank/DDBJ databases">
        <title>Reference gene set and small RNA set construction with multiple tissues from Davidia involucrata Baill.</title>
        <authorList>
            <person name="Yang H."/>
            <person name="Zhou C."/>
            <person name="Li G."/>
            <person name="Wang J."/>
            <person name="Gao P."/>
            <person name="Wang M."/>
            <person name="Wang R."/>
            <person name="Zhao Y."/>
        </authorList>
    </citation>
    <scope>NUCLEOTIDE SEQUENCE</scope>
    <source>
        <tissue evidence="2">Mixed with DoveR01_LX</tissue>
    </source>
</reference>
<evidence type="ECO:0000256" key="1">
    <source>
        <dbReference type="SAM" id="MobiDB-lite"/>
    </source>
</evidence>
<organism evidence="2">
    <name type="scientific">Davidia involucrata</name>
    <name type="common">Dove tree</name>
    <dbReference type="NCBI Taxonomy" id="16924"/>
    <lineage>
        <taxon>Eukaryota</taxon>
        <taxon>Viridiplantae</taxon>
        <taxon>Streptophyta</taxon>
        <taxon>Embryophyta</taxon>
        <taxon>Tracheophyta</taxon>
        <taxon>Spermatophyta</taxon>
        <taxon>Magnoliopsida</taxon>
        <taxon>eudicotyledons</taxon>
        <taxon>Gunneridae</taxon>
        <taxon>Pentapetalae</taxon>
        <taxon>asterids</taxon>
        <taxon>Cornales</taxon>
        <taxon>Nyssaceae</taxon>
        <taxon>Davidia</taxon>
    </lineage>
</organism>
<evidence type="ECO:0000313" key="2">
    <source>
        <dbReference type="EMBL" id="MPA75968.1"/>
    </source>
</evidence>
<feature type="compositionally biased region" description="Basic and acidic residues" evidence="1">
    <location>
        <begin position="1"/>
        <end position="10"/>
    </location>
</feature>
<name>A0A5B7C520_DAVIN</name>
<sequence>MEENRKRPGYEETGEFAGKRPRTSATSDDTENNEGEDMMAWLSIDDETVSELAKLLETEITSPVKVKFIDNPYSSALIFQSSSSSYITINGNEESCGSSFSDSESSVMASIDMRGINTGHQQNGVDAFSGWFPAAEGRAWSLNDEIARGKVEEDEEGCSVKGINGSDCWDYDDDMLARFLGEDLFQSLD</sequence>
<dbReference type="EMBL" id="GHES01045409">
    <property type="protein sequence ID" value="MPA75968.1"/>
    <property type="molecule type" value="Transcribed_RNA"/>
</dbReference>